<accession>A0A0G3XM34</accession>
<dbReference type="STRING" id="1348774.AB433_09135"/>
<dbReference type="InterPro" id="IPR036909">
    <property type="entry name" value="Cyt_c-like_dom_sf"/>
</dbReference>
<dbReference type="EMBL" id="CP011770">
    <property type="protein sequence ID" value="AKM11694.1"/>
    <property type="molecule type" value="Genomic_DNA"/>
</dbReference>
<dbReference type="Gene3D" id="1.10.760.10">
    <property type="entry name" value="Cytochrome c-like domain"/>
    <property type="match status" value="1"/>
</dbReference>
<dbReference type="PROSITE" id="PS51007">
    <property type="entry name" value="CYTC"/>
    <property type="match status" value="1"/>
</dbReference>
<keyword evidence="1 4" id="KW-0349">Heme</keyword>
<dbReference type="PATRIC" id="fig|1348774.3.peg.1917"/>
<keyword evidence="7" id="KW-1185">Reference proteome</keyword>
<evidence type="ECO:0000313" key="7">
    <source>
        <dbReference type="Proteomes" id="UP000035287"/>
    </source>
</evidence>
<dbReference type="GO" id="GO:0020037">
    <property type="term" value="F:heme binding"/>
    <property type="evidence" value="ECO:0007669"/>
    <property type="project" value="InterPro"/>
</dbReference>
<gene>
    <name evidence="6" type="ORF">AB433_09135</name>
</gene>
<dbReference type="AlphaFoldDB" id="A0A0G3XM34"/>
<dbReference type="InterPro" id="IPR009056">
    <property type="entry name" value="Cyt_c-like_dom"/>
</dbReference>
<evidence type="ECO:0000259" key="5">
    <source>
        <dbReference type="PROSITE" id="PS51007"/>
    </source>
</evidence>
<evidence type="ECO:0000256" key="2">
    <source>
        <dbReference type="ARBA" id="ARBA00022723"/>
    </source>
</evidence>
<name>A0A0G3XM34_9SPHN</name>
<keyword evidence="3 4" id="KW-0408">Iron</keyword>
<protein>
    <recommendedName>
        <fullName evidence="5">Cytochrome c domain-containing protein</fullName>
    </recommendedName>
</protein>
<organism evidence="6 7">
    <name type="scientific">Croceicoccus naphthovorans</name>
    <dbReference type="NCBI Taxonomy" id="1348774"/>
    <lineage>
        <taxon>Bacteria</taxon>
        <taxon>Pseudomonadati</taxon>
        <taxon>Pseudomonadota</taxon>
        <taxon>Alphaproteobacteria</taxon>
        <taxon>Sphingomonadales</taxon>
        <taxon>Erythrobacteraceae</taxon>
        <taxon>Croceicoccus</taxon>
    </lineage>
</organism>
<feature type="domain" description="Cytochrome c" evidence="5">
    <location>
        <begin position="31"/>
        <end position="122"/>
    </location>
</feature>
<dbReference type="KEGG" id="cna:AB433_09135"/>
<dbReference type="SUPFAM" id="SSF46626">
    <property type="entry name" value="Cytochrome c"/>
    <property type="match status" value="1"/>
</dbReference>
<evidence type="ECO:0000256" key="3">
    <source>
        <dbReference type="ARBA" id="ARBA00023004"/>
    </source>
</evidence>
<proteinExistence type="predicted"/>
<evidence type="ECO:0000313" key="6">
    <source>
        <dbReference type="EMBL" id="AKM11694.1"/>
    </source>
</evidence>
<keyword evidence="2 4" id="KW-0479">Metal-binding</keyword>
<dbReference type="GO" id="GO:0009055">
    <property type="term" value="F:electron transfer activity"/>
    <property type="evidence" value="ECO:0007669"/>
    <property type="project" value="InterPro"/>
</dbReference>
<reference evidence="6 7" key="1">
    <citation type="submission" date="2015-06" db="EMBL/GenBank/DDBJ databases">
        <authorList>
            <person name="Zeng Y."/>
            <person name="Huang Y."/>
        </authorList>
    </citation>
    <scope>NUCLEOTIDE SEQUENCE [LARGE SCALE GENOMIC DNA]</scope>
    <source>
        <strain evidence="6 7">PQ-2</strain>
    </source>
</reference>
<dbReference type="Proteomes" id="UP000035287">
    <property type="component" value="Chromosome"/>
</dbReference>
<dbReference type="PROSITE" id="PS51257">
    <property type="entry name" value="PROKAR_LIPOPROTEIN"/>
    <property type="match status" value="1"/>
</dbReference>
<dbReference type="OrthoDB" id="9794982at2"/>
<evidence type="ECO:0000256" key="1">
    <source>
        <dbReference type="ARBA" id="ARBA00022617"/>
    </source>
</evidence>
<sequence>MKRAGVASAMVLGLLSACKNPVGSRYEPDDAAQERGLLAINEAGCAACHEIPGVAWPKGRLGPSLEGFDDVGMIAGQLPNRPDLLAAFIRNAPAVKRDSTMPATPITQLEAVDIAAYLYGLDHD</sequence>
<evidence type="ECO:0000256" key="4">
    <source>
        <dbReference type="PROSITE-ProRule" id="PRU00433"/>
    </source>
</evidence>
<dbReference type="GO" id="GO:0046872">
    <property type="term" value="F:metal ion binding"/>
    <property type="evidence" value="ECO:0007669"/>
    <property type="project" value="UniProtKB-KW"/>
</dbReference>